<feature type="region of interest" description="Disordered" evidence="1">
    <location>
        <begin position="50"/>
        <end position="110"/>
    </location>
</feature>
<accession>A0A5E5BNQ3</accession>
<dbReference type="EMBL" id="CABPSR010000048">
    <property type="protein sequence ID" value="VVE85930.1"/>
    <property type="molecule type" value="Genomic_DNA"/>
</dbReference>
<name>A0A5E5BNQ3_9BURK</name>
<evidence type="ECO:0000313" key="3">
    <source>
        <dbReference type="Proteomes" id="UP000335538"/>
    </source>
</evidence>
<dbReference type="Proteomes" id="UP000335538">
    <property type="component" value="Unassembled WGS sequence"/>
</dbReference>
<evidence type="ECO:0000256" key="1">
    <source>
        <dbReference type="SAM" id="MobiDB-lite"/>
    </source>
</evidence>
<evidence type="ECO:0000313" key="2">
    <source>
        <dbReference type="EMBL" id="VVE85930.1"/>
    </source>
</evidence>
<organism evidence="2 3">
    <name type="scientific">Pandoraea sputorum</name>
    <dbReference type="NCBI Taxonomy" id="93222"/>
    <lineage>
        <taxon>Bacteria</taxon>
        <taxon>Pseudomonadati</taxon>
        <taxon>Pseudomonadota</taxon>
        <taxon>Betaproteobacteria</taxon>
        <taxon>Burkholderiales</taxon>
        <taxon>Burkholderiaceae</taxon>
        <taxon>Pandoraea</taxon>
    </lineage>
</organism>
<feature type="compositionally biased region" description="Low complexity" evidence="1">
    <location>
        <begin position="92"/>
        <end position="110"/>
    </location>
</feature>
<reference evidence="2 3" key="1">
    <citation type="submission" date="2019-08" db="EMBL/GenBank/DDBJ databases">
        <authorList>
            <person name="Peeters C."/>
        </authorList>
    </citation>
    <scope>NUCLEOTIDE SEQUENCE [LARGE SCALE GENOMIC DNA]</scope>
    <source>
        <strain evidence="2 3">LMG 31121</strain>
    </source>
</reference>
<feature type="compositionally biased region" description="Basic and acidic residues" evidence="1">
    <location>
        <begin position="65"/>
        <end position="78"/>
    </location>
</feature>
<proteinExistence type="predicted"/>
<protein>
    <submittedName>
        <fullName evidence="2">Uncharacterized protein</fullName>
    </submittedName>
</protein>
<dbReference type="AlphaFoldDB" id="A0A5E5BNQ3"/>
<sequence length="203" mass="22487">MSLIKAFRRRACLRKCWGRTLVIICRCTGSNVSLRVLAWRWSTCMTSAGRRTEPADIGPHQAQARRIDPRVARPERTSVARVSAHRSPPPGGKAAPRPAPGTAATAQAGSACRRWVRWGSPGRAQTHRSRSGLYLRCATGGTEYFQMRAGGGGPPRHPHLTRARASDRPCISVRLTPRSITGGAGRDIERDHWRLCLEFRYAR</sequence>
<gene>
    <name evidence="2" type="ORF">PSP31121_05563</name>
</gene>